<keyword evidence="2" id="KW-1185">Reference proteome</keyword>
<dbReference type="AlphaFoldDB" id="A0A7X4K8W6"/>
<evidence type="ECO:0000313" key="1">
    <source>
        <dbReference type="EMBL" id="MYM65436.1"/>
    </source>
</evidence>
<dbReference type="PIRSF" id="PIRSF030771">
    <property type="entry name" value="UCP030771"/>
    <property type="match status" value="1"/>
</dbReference>
<name>A0A7X4K8W6_9BURK</name>
<accession>A0A7X4K8W6</accession>
<dbReference type="Proteomes" id="UP000450012">
    <property type="component" value="Unassembled WGS sequence"/>
</dbReference>
<reference evidence="1 2" key="1">
    <citation type="submission" date="2019-12" db="EMBL/GenBank/DDBJ databases">
        <title>Novel species isolated from a subtropical stream in China.</title>
        <authorList>
            <person name="Lu H."/>
        </authorList>
    </citation>
    <scope>NUCLEOTIDE SEQUENCE [LARGE SCALE GENOMIC DNA]</scope>
    <source>
        <strain evidence="1 2">FT55W</strain>
    </source>
</reference>
<evidence type="ECO:0000313" key="2">
    <source>
        <dbReference type="Proteomes" id="UP000450012"/>
    </source>
</evidence>
<comment type="caution">
    <text evidence="1">The sequence shown here is derived from an EMBL/GenBank/DDBJ whole genome shotgun (WGS) entry which is preliminary data.</text>
</comment>
<dbReference type="EMBL" id="WWCK01000001">
    <property type="protein sequence ID" value="MYM65436.1"/>
    <property type="molecule type" value="Genomic_DNA"/>
</dbReference>
<dbReference type="Pfam" id="PF09956">
    <property type="entry name" value="Phage_cement_2"/>
    <property type="match status" value="1"/>
</dbReference>
<dbReference type="RefSeq" id="WP_161012048.1">
    <property type="nucleotide sequence ID" value="NZ_WWCK01000001.1"/>
</dbReference>
<dbReference type="InterPro" id="IPR011231">
    <property type="entry name" value="Phage_VT1-Sakai_H0018"/>
</dbReference>
<protein>
    <submittedName>
        <fullName evidence="1">DUF2190 family protein</fullName>
    </submittedName>
</protein>
<organism evidence="1 2">
    <name type="scientific">Duganella rivi</name>
    <dbReference type="NCBI Taxonomy" id="2666083"/>
    <lineage>
        <taxon>Bacteria</taxon>
        <taxon>Pseudomonadati</taxon>
        <taxon>Pseudomonadota</taxon>
        <taxon>Betaproteobacteria</taxon>
        <taxon>Burkholderiales</taxon>
        <taxon>Oxalobacteraceae</taxon>
        <taxon>Telluria group</taxon>
        <taxon>Duganella</taxon>
    </lineage>
</organism>
<sequence length="108" mass="11008">MAKNYVQDGEVLSFTAITAVSSGAVVVIGKRIGIALGDIAVGQSGPVQVTDVWQLPKLTTDVVAQGDLLYWDAGNNRLTTTVGSNILAGYAAYAAGNGAGTVNIKINA</sequence>
<gene>
    <name evidence="1" type="ORF">GTP45_01135</name>
</gene>
<proteinExistence type="predicted"/>